<sequence>MPRQRREKTDDQIAAEKRRRADARRLKRAQETSEQRAERLAQESRLGLGLPASVPTPFGAMESSLNMAYCVEGENITPEEFESDPRWERAFQARKAGYPKIQHAASTPLPTPPAGSTSSASSSTTPATAPLPTGKPKGNAPLPKLPKTDLKIIFQPGGGLCQDKLRLNPFNNSFTISTLAEVRAKRYVAVDSLQLGTLKYPLRAYVTAPDDAVRGIIYNALYNQTEEEIIQDMQAMNKSSQYTITDARHLGKTKSILITFINVQALPKQLNFHGTLYVCHLFKAKVEACHNCWRVHSLWRGALHGVQEVRFDHTGHTTGHKYPPATTKVDLVTEKKVNPDSTYRRSSRSRARLPSGPQQRMGRASRSRTLSRSKSRSTTGRGLTRSRSTSYNPLPGAETQSTKQKDNAAWMGNMANRLTALEQRQVTQEATVSQIQTQLNGCYLQIL</sequence>
<gene>
    <name evidence="1" type="ORF">HPB49_006700</name>
</gene>
<accession>A0ACB8CDR2</accession>
<proteinExistence type="predicted"/>
<name>A0ACB8CDR2_DERSI</name>
<organism evidence="1 2">
    <name type="scientific">Dermacentor silvarum</name>
    <name type="common">Tick</name>
    <dbReference type="NCBI Taxonomy" id="543639"/>
    <lineage>
        <taxon>Eukaryota</taxon>
        <taxon>Metazoa</taxon>
        <taxon>Ecdysozoa</taxon>
        <taxon>Arthropoda</taxon>
        <taxon>Chelicerata</taxon>
        <taxon>Arachnida</taxon>
        <taxon>Acari</taxon>
        <taxon>Parasitiformes</taxon>
        <taxon>Ixodida</taxon>
        <taxon>Ixodoidea</taxon>
        <taxon>Ixodidae</taxon>
        <taxon>Rhipicephalinae</taxon>
        <taxon>Dermacentor</taxon>
    </lineage>
</organism>
<evidence type="ECO:0000313" key="1">
    <source>
        <dbReference type="EMBL" id="KAH7940841.1"/>
    </source>
</evidence>
<keyword evidence="2" id="KW-1185">Reference proteome</keyword>
<protein>
    <submittedName>
        <fullName evidence="1">Uncharacterized protein</fullName>
    </submittedName>
</protein>
<dbReference type="EMBL" id="CM023476">
    <property type="protein sequence ID" value="KAH7940841.1"/>
    <property type="molecule type" value="Genomic_DNA"/>
</dbReference>
<evidence type="ECO:0000313" key="2">
    <source>
        <dbReference type="Proteomes" id="UP000821865"/>
    </source>
</evidence>
<dbReference type="Proteomes" id="UP000821865">
    <property type="component" value="Chromosome 7"/>
</dbReference>
<comment type="caution">
    <text evidence="1">The sequence shown here is derived from an EMBL/GenBank/DDBJ whole genome shotgun (WGS) entry which is preliminary data.</text>
</comment>
<reference evidence="1" key="1">
    <citation type="submission" date="2020-05" db="EMBL/GenBank/DDBJ databases">
        <title>Large-scale comparative analyses of tick genomes elucidate their genetic diversity and vector capacities.</title>
        <authorList>
            <person name="Jia N."/>
            <person name="Wang J."/>
            <person name="Shi W."/>
            <person name="Du L."/>
            <person name="Sun Y."/>
            <person name="Zhan W."/>
            <person name="Jiang J."/>
            <person name="Wang Q."/>
            <person name="Zhang B."/>
            <person name="Ji P."/>
            <person name="Sakyi L.B."/>
            <person name="Cui X."/>
            <person name="Yuan T."/>
            <person name="Jiang B."/>
            <person name="Yang W."/>
            <person name="Lam T.T.-Y."/>
            <person name="Chang Q."/>
            <person name="Ding S."/>
            <person name="Wang X."/>
            <person name="Zhu J."/>
            <person name="Ruan X."/>
            <person name="Zhao L."/>
            <person name="Wei J."/>
            <person name="Que T."/>
            <person name="Du C."/>
            <person name="Cheng J."/>
            <person name="Dai P."/>
            <person name="Han X."/>
            <person name="Huang E."/>
            <person name="Gao Y."/>
            <person name="Liu J."/>
            <person name="Shao H."/>
            <person name="Ye R."/>
            <person name="Li L."/>
            <person name="Wei W."/>
            <person name="Wang X."/>
            <person name="Wang C."/>
            <person name="Yang T."/>
            <person name="Huo Q."/>
            <person name="Li W."/>
            <person name="Guo W."/>
            <person name="Chen H."/>
            <person name="Zhou L."/>
            <person name="Ni X."/>
            <person name="Tian J."/>
            <person name="Zhou Y."/>
            <person name="Sheng Y."/>
            <person name="Liu T."/>
            <person name="Pan Y."/>
            <person name="Xia L."/>
            <person name="Li J."/>
            <person name="Zhao F."/>
            <person name="Cao W."/>
        </authorList>
    </citation>
    <scope>NUCLEOTIDE SEQUENCE</scope>
    <source>
        <strain evidence="1">Dsil-2018</strain>
    </source>
</reference>